<reference evidence="3 4" key="1">
    <citation type="submission" date="2018-05" db="EMBL/GenBank/DDBJ databases">
        <title>Brumimicrobium oceani sp. nov., isolated from coastal sediment.</title>
        <authorList>
            <person name="Kou Y."/>
        </authorList>
    </citation>
    <scope>NUCLEOTIDE SEQUENCE [LARGE SCALE GENOMIC DNA]</scope>
    <source>
        <strain evidence="3 4">C305</strain>
    </source>
</reference>
<evidence type="ECO:0000313" key="4">
    <source>
        <dbReference type="Proteomes" id="UP000245370"/>
    </source>
</evidence>
<dbReference type="RefSeq" id="WP_109359058.1">
    <property type="nucleotide sequence ID" value="NZ_QFRJ01000004.1"/>
</dbReference>
<accession>A0A2U2XD97</accession>
<dbReference type="EMBL" id="QFRJ01000004">
    <property type="protein sequence ID" value="PWH85779.1"/>
    <property type="molecule type" value="Genomic_DNA"/>
</dbReference>
<evidence type="ECO:0000256" key="2">
    <source>
        <dbReference type="SAM" id="Phobius"/>
    </source>
</evidence>
<dbReference type="Proteomes" id="UP000245370">
    <property type="component" value="Unassembled WGS sequence"/>
</dbReference>
<organism evidence="3 4">
    <name type="scientific">Brumimicrobium oceani</name>
    <dbReference type="NCBI Taxonomy" id="2100725"/>
    <lineage>
        <taxon>Bacteria</taxon>
        <taxon>Pseudomonadati</taxon>
        <taxon>Bacteroidota</taxon>
        <taxon>Flavobacteriia</taxon>
        <taxon>Flavobacteriales</taxon>
        <taxon>Crocinitomicaceae</taxon>
        <taxon>Brumimicrobium</taxon>
    </lineage>
</organism>
<keyword evidence="2" id="KW-0472">Membrane</keyword>
<feature type="region of interest" description="Disordered" evidence="1">
    <location>
        <begin position="1"/>
        <end position="20"/>
    </location>
</feature>
<name>A0A2U2XD97_9FLAO</name>
<keyword evidence="4" id="KW-1185">Reference proteome</keyword>
<feature type="transmembrane region" description="Helical" evidence="2">
    <location>
        <begin position="29"/>
        <end position="60"/>
    </location>
</feature>
<keyword evidence="2" id="KW-0812">Transmembrane</keyword>
<proteinExistence type="predicted"/>
<evidence type="ECO:0000313" key="3">
    <source>
        <dbReference type="EMBL" id="PWH85779.1"/>
    </source>
</evidence>
<protein>
    <submittedName>
        <fullName evidence="3">FUSC family protein</fullName>
    </submittedName>
</protein>
<keyword evidence="2" id="KW-1133">Transmembrane helix</keyword>
<reference evidence="3 4" key="2">
    <citation type="submission" date="2018-05" db="EMBL/GenBank/DDBJ databases">
        <authorList>
            <person name="Lanie J.A."/>
            <person name="Ng W.-L."/>
            <person name="Kazmierczak K.M."/>
            <person name="Andrzejewski T.M."/>
            <person name="Davidsen T.M."/>
            <person name="Wayne K.J."/>
            <person name="Tettelin H."/>
            <person name="Glass J.I."/>
            <person name="Rusch D."/>
            <person name="Podicherti R."/>
            <person name="Tsui H.-C.T."/>
            <person name="Winkler M.E."/>
        </authorList>
    </citation>
    <scope>NUCLEOTIDE SEQUENCE [LARGE SCALE GENOMIC DNA]</scope>
    <source>
        <strain evidence="3 4">C305</strain>
    </source>
</reference>
<comment type="caution">
    <text evidence="3">The sequence shown here is derived from an EMBL/GenBank/DDBJ whole genome shotgun (WGS) entry which is preliminary data.</text>
</comment>
<gene>
    <name evidence="3" type="ORF">DIT68_06710</name>
</gene>
<evidence type="ECO:0000256" key="1">
    <source>
        <dbReference type="SAM" id="MobiDB-lite"/>
    </source>
</evidence>
<sequence length="69" mass="7704">MKQEETMGLTDKSSLKADRKAKSTRIMNAVFIGAMIGIIIFSIFKSSIGIVSLIPLFFIYRGFNNSNNK</sequence>
<dbReference type="AlphaFoldDB" id="A0A2U2XD97"/>